<reference evidence="1 2" key="1">
    <citation type="submission" date="2012-02" db="EMBL/GenBank/DDBJ databases">
        <title>Improved High-Quality Draft sequence of Microvirga sp. WSM3557.</title>
        <authorList>
            <consortium name="US DOE Joint Genome Institute"/>
            <person name="Lucas S."/>
            <person name="Han J."/>
            <person name="Lapidus A."/>
            <person name="Cheng J.-F."/>
            <person name="Goodwin L."/>
            <person name="Pitluck S."/>
            <person name="Peters L."/>
            <person name="Zhang X."/>
            <person name="Detter J.C."/>
            <person name="Han C."/>
            <person name="Tapia R."/>
            <person name="Land M."/>
            <person name="Hauser L."/>
            <person name="Kyrpides N."/>
            <person name="Ivanova N."/>
            <person name="Pagani I."/>
            <person name="Brau L."/>
            <person name="Yates R."/>
            <person name="O'Hara G."/>
            <person name="Rui T."/>
            <person name="Howieson J."/>
            <person name="Reeve W."/>
            <person name="Woyke T."/>
        </authorList>
    </citation>
    <scope>NUCLEOTIDE SEQUENCE [LARGE SCALE GENOMIC DNA]</scope>
    <source>
        <strain evidence="1 2">WSM3557</strain>
    </source>
</reference>
<dbReference type="STRING" id="864069.MicloDRAFT_00019080"/>
<protein>
    <submittedName>
        <fullName evidence="1">Uncharacterized protein</fullName>
    </submittedName>
</protein>
<dbReference type="EMBL" id="JH660641">
    <property type="protein sequence ID" value="EIM29430.1"/>
    <property type="molecule type" value="Genomic_DNA"/>
</dbReference>
<accession>I4YZN8</accession>
<dbReference type="Proteomes" id="UP000003947">
    <property type="component" value="Unassembled WGS sequence"/>
</dbReference>
<dbReference type="HOGENOM" id="CLU_3365883_0_0_5"/>
<sequence>MDGLMNVVPWMVLISRPKRPGTRASTPALRVKLAG</sequence>
<name>I4YZN8_9HYPH</name>
<dbReference type="AlphaFoldDB" id="I4YZN8"/>
<organism evidence="1 2">
    <name type="scientific">Microvirga lotononidis</name>
    <dbReference type="NCBI Taxonomy" id="864069"/>
    <lineage>
        <taxon>Bacteria</taxon>
        <taxon>Pseudomonadati</taxon>
        <taxon>Pseudomonadota</taxon>
        <taxon>Alphaproteobacteria</taxon>
        <taxon>Hyphomicrobiales</taxon>
        <taxon>Methylobacteriaceae</taxon>
        <taxon>Microvirga</taxon>
    </lineage>
</organism>
<proteinExistence type="predicted"/>
<keyword evidence="2" id="KW-1185">Reference proteome</keyword>
<evidence type="ECO:0000313" key="2">
    <source>
        <dbReference type="Proteomes" id="UP000003947"/>
    </source>
</evidence>
<evidence type="ECO:0000313" key="1">
    <source>
        <dbReference type="EMBL" id="EIM29430.1"/>
    </source>
</evidence>
<gene>
    <name evidence="1" type="ORF">MicloDRAFT_00019080</name>
</gene>